<gene>
    <name evidence="8" type="ORF">J2TS6_09330</name>
</gene>
<evidence type="ECO:0000256" key="6">
    <source>
        <dbReference type="SAM" id="Coils"/>
    </source>
</evidence>
<dbReference type="Proteomes" id="UP000679779">
    <property type="component" value="Unassembled WGS sequence"/>
</dbReference>
<dbReference type="InterPro" id="IPR010343">
    <property type="entry name" value="ArAE_1"/>
</dbReference>
<evidence type="ECO:0000313" key="8">
    <source>
        <dbReference type="EMBL" id="GIO29792.1"/>
    </source>
</evidence>
<reference evidence="8" key="1">
    <citation type="submission" date="2021-03" db="EMBL/GenBank/DDBJ databases">
        <title>Antimicrobial resistance genes in bacteria isolated from Japanese honey, and their potential for conferring macrolide and lincosamide resistance in the American foulbrood pathogen Paenibacillus larvae.</title>
        <authorList>
            <person name="Okamoto M."/>
            <person name="Kumagai M."/>
            <person name="Kanamori H."/>
            <person name="Takamatsu D."/>
        </authorList>
    </citation>
    <scope>NUCLEOTIDE SEQUENCE</scope>
    <source>
        <strain evidence="8">J2TS6</strain>
    </source>
</reference>
<keyword evidence="6" id="KW-0175">Coiled coil</keyword>
<keyword evidence="4 7" id="KW-1133">Transmembrane helix</keyword>
<dbReference type="EMBL" id="BORQ01000001">
    <property type="protein sequence ID" value="GIO29792.1"/>
    <property type="molecule type" value="Genomic_DNA"/>
</dbReference>
<evidence type="ECO:0000313" key="9">
    <source>
        <dbReference type="Proteomes" id="UP000679779"/>
    </source>
</evidence>
<evidence type="ECO:0008006" key="10">
    <source>
        <dbReference type="Google" id="ProtNLM"/>
    </source>
</evidence>
<name>A0A919XBW1_9BACL</name>
<protein>
    <recommendedName>
        <fullName evidence="10">FUSC family protein</fullName>
    </recommendedName>
</protein>
<feature type="transmembrane region" description="Helical" evidence="7">
    <location>
        <begin position="133"/>
        <end position="151"/>
    </location>
</feature>
<feature type="transmembrane region" description="Helical" evidence="7">
    <location>
        <begin position="38"/>
        <end position="60"/>
    </location>
</feature>
<comment type="caution">
    <text evidence="8">The sequence shown here is derived from an EMBL/GenBank/DDBJ whole genome shotgun (WGS) entry which is preliminary data.</text>
</comment>
<dbReference type="Pfam" id="PF06081">
    <property type="entry name" value="ArAE_1"/>
    <property type="match status" value="1"/>
</dbReference>
<dbReference type="RefSeq" id="WP_236575332.1">
    <property type="nucleotide sequence ID" value="NZ_BORQ01000001.1"/>
</dbReference>
<evidence type="ECO:0000256" key="5">
    <source>
        <dbReference type="ARBA" id="ARBA00023136"/>
    </source>
</evidence>
<evidence type="ECO:0000256" key="3">
    <source>
        <dbReference type="ARBA" id="ARBA00022692"/>
    </source>
</evidence>
<feature type="transmembrane region" description="Helical" evidence="7">
    <location>
        <begin position="67"/>
        <end position="97"/>
    </location>
</feature>
<evidence type="ECO:0000256" key="1">
    <source>
        <dbReference type="ARBA" id="ARBA00004651"/>
    </source>
</evidence>
<sequence length="343" mass="38460">MNSKLTDFIKNNGTVWKMPLAAALSWEAAKWAGSNHPYLAPLTAILCFQITVSQSLLFAWQRIIGTIVGVAATACIAPYIGVSGWSIGLLVLLGAVIVKRLNLDHALAVQVALSILLVLYFQSKMPSYPLDRVRDTVVGAVVAVLIHVLLFPPDSIQTAQRKMARFADRLTRHFYQTAEWVRHGCPASQVKIVEDELQTMFQELHQATVETDKANQSLRYNPLASKKRTAMDELTRQMAQLRSSFANLSDMVRIFKKWAESGHFTEEDRRIWADHLNTLGSLVKSWNTMLNDPKQTTFEPTAASLAVKAPSHLANDQYPLALYMNAEQVVQDFQKNVFFNKDA</sequence>
<dbReference type="GO" id="GO:0005886">
    <property type="term" value="C:plasma membrane"/>
    <property type="evidence" value="ECO:0007669"/>
    <property type="project" value="UniProtKB-SubCell"/>
</dbReference>
<accession>A0A919XBW1</accession>
<evidence type="ECO:0000256" key="4">
    <source>
        <dbReference type="ARBA" id="ARBA00022989"/>
    </source>
</evidence>
<evidence type="ECO:0000256" key="7">
    <source>
        <dbReference type="SAM" id="Phobius"/>
    </source>
</evidence>
<evidence type="ECO:0000256" key="2">
    <source>
        <dbReference type="ARBA" id="ARBA00022475"/>
    </source>
</evidence>
<feature type="transmembrane region" description="Helical" evidence="7">
    <location>
        <begin position="103"/>
        <end position="121"/>
    </location>
</feature>
<feature type="coiled-coil region" evidence="6">
    <location>
        <begin position="224"/>
        <end position="251"/>
    </location>
</feature>
<proteinExistence type="predicted"/>
<keyword evidence="9" id="KW-1185">Reference proteome</keyword>
<keyword evidence="5 7" id="KW-0472">Membrane</keyword>
<organism evidence="8 9">
    <name type="scientific">Paenibacillus albilobatus</name>
    <dbReference type="NCBI Taxonomy" id="2716884"/>
    <lineage>
        <taxon>Bacteria</taxon>
        <taxon>Bacillati</taxon>
        <taxon>Bacillota</taxon>
        <taxon>Bacilli</taxon>
        <taxon>Bacillales</taxon>
        <taxon>Paenibacillaceae</taxon>
        <taxon>Paenibacillus</taxon>
    </lineage>
</organism>
<keyword evidence="2" id="KW-1003">Cell membrane</keyword>
<dbReference type="AlphaFoldDB" id="A0A919XBW1"/>
<keyword evidence="3 7" id="KW-0812">Transmembrane</keyword>
<comment type="subcellular location">
    <subcellularLocation>
        <location evidence="1">Cell membrane</location>
        <topology evidence="1">Multi-pass membrane protein</topology>
    </subcellularLocation>
</comment>